<keyword evidence="4" id="KW-1185">Reference proteome</keyword>
<accession>A0A1H6KHF5</accession>
<dbReference type="STRING" id="370526.SAMN04489835_3350"/>
<dbReference type="Gene3D" id="3.40.50.300">
    <property type="entry name" value="P-loop containing nucleotide triphosphate hydrolases"/>
    <property type="match status" value="2"/>
</dbReference>
<dbReference type="EMBL" id="LT629971">
    <property type="protein sequence ID" value="SEH72731.1"/>
    <property type="molecule type" value="Genomic_DNA"/>
</dbReference>
<dbReference type="PANTHER" id="PTHR30121:SF6">
    <property type="entry name" value="SLR6007 PROTEIN"/>
    <property type="match status" value="1"/>
</dbReference>
<dbReference type="InterPro" id="IPR033186">
    <property type="entry name" value="HerA_C"/>
</dbReference>
<evidence type="ECO:0000313" key="4">
    <source>
        <dbReference type="Proteomes" id="UP000182915"/>
    </source>
</evidence>
<dbReference type="OrthoDB" id="9758751at2"/>
<evidence type="ECO:0000259" key="2">
    <source>
        <dbReference type="Pfam" id="PF05872"/>
    </source>
</evidence>
<name>A0A1H6KHF5_MYCRU</name>
<sequence>MTSEPTVTPAQQIAAGYAAEGAALELGSVVVDGACDPGAQVRIPLATVNRHGLVAGATGTGKTKSLQVLAEQLSAAGVPVVMADVKGDLSGLSRPAETSANTEARAKDTGDADWTPTAYPVEFLSLGTGGIGVPVRATISSFGPILLSKVLGLNATQESTLGLIFHWADQKGLSLLDLKDLRAVIQYLTSDEGKPELKALGAVSTTTAGVILRALVNLEAEGGDTFFGEPELEPEDLLRVDEQGRGIITLLELGSQGARPVMFSTFLMWVLADLFTSLPEVGDLDKPKLVFFFDEAHLLFSNASKAFLEQVEQTVKLIRSKGVGVFFCTQLPTDVPNDVLSQLGARIQHALRAFTPDDEKALTKTVRTYPKTDVYDLKSALTSLGIGEAVVTVLSEKGAPTPVAWTRMRAPRSLMDTIGPDAITAAAKASPLQAEYGQTIDRESAYERLNAKLAPPAETVPVPQQDDALPPPLPPVAGEVRARDTAEPGMLEKVVNSPAFKSAMRSAGTVIGREITRSIFGTGTRRRRRRR</sequence>
<dbReference type="Pfam" id="PF05872">
    <property type="entry name" value="HerA_C"/>
    <property type="match status" value="1"/>
</dbReference>
<proteinExistence type="predicted"/>
<dbReference type="AlphaFoldDB" id="A0A1H6KHF5"/>
<dbReference type="RefSeq" id="WP_083408102.1">
    <property type="nucleotide sequence ID" value="NZ_LT629971.1"/>
</dbReference>
<dbReference type="PANTHER" id="PTHR30121">
    <property type="entry name" value="UNCHARACTERIZED PROTEIN YJGR-RELATED"/>
    <property type="match status" value="1"/>
</dbReference>
<dbReference type="SUPFAM" id="SSF52540">
    <property type="entry name" value="P-loop containing nucleoside triphosphate hydrolases"/>
    <property type="match status" value="1"/>
</dbReference>
<protein>
    <recommendedName>
        <fullName evidence="2">Helicase HerA-like C-terminal domain-containing protein</fullName>
    </recommendedName>
</protein>
<organism evidence="3 4">
    <name type="scientific">Mycolicibacterium rutilum</name>
    <name type="common">Mycobacterium rutilum</name>
    <dbReference type="NCBI Taxonomy" id="370526"/>
    <lineage>
        <taxon>Bacteria</taxon>
        <taxon>Bacillati</taxon>
        <taxon>Actinomycetota</taxon>
        <taxon>Actinomycetes</taxon>
        <taxon>Mycobacteriales</taxon>
        <taxon>Mycobacteriaceae</taxon>
        <taxon>Mycolicibacterium</taxon>
    </lineage>
</organism>
<gene>
    <name evidence="3" type="ORF">SAMN04489835_3350</name>
</gene>
<evidence type="ECO:0000313" key="3">
    <source>
        <dbReference type="EMBL" id="SEH72731.1"/>
    </source>
</evidence>
<reference evidence="4" key="1">
    <citation type="submission" date="2016-10" db="EMBL/GenBank/DDBJ databases">
        <authorList>
            <person name="Varghese N."/>
            <person name="Submissions S."/>
        </authorList>
    </citation>
    <scope>NUCLEOTIDE SEQUENCE [LARGE SCALE GENOMIC DNA]</scope>
    <source>
        <strain evidence="4">DSM 45405</strain>
    </source>
</reference>
<feature type="domain" description="Helicase HerA-like C-terminal" evidence="2">
    <location>
        <begin position="36"/>
        <end position="527"/>
    </location>
</feature>
<dbReference type="InterPro" id="IPR051162">
    <property type="entry name" value="T4SS_component"/>
</dbReference>
<dbReference type="InterPro" id="IPR027417">
    <property type="entry name" value="P-loop_NTPase"/>
</dbReference>
<dbReference type="Proteomes" id="UP000182915">
    <property type="component" value="Chromosome I"/>
</dbReference>
<evidence type="ECO:0000256" key="1">
    <source>
        <dbReference type="SAM" id="MobiDB-lite"/>
    </source>
</evidence>
<feature type="region of interest" description="Disordered" evidence="1">
    <location>
        <begin position="92"/>
        <end position="111"/>
    </location>
</feature>